<evidence type="ECO:0000313" key="7">
    <source>
        <dbReference type="Proteomes" id="UP000198528"/>
    </source>
</evidence>
<dbReference type="OrthoDB" id="3182611at2"/>
<evidence type="ECO:0000313" key="5">
    <source>
        <dbReference type="EMBL" id="SDC50923.1"/>
    </source>
</evidence>
<dbReference type="Proteomes" id="UP000565613">
    <property type="component" value="Unassembled WGS sequence"/>
</dbReference>
<sequence length="101" mass="10838">MLDVKVIKAPAPGTMQIIRQRSGARWGEDFRPAAVGLVQGKLIEMVVASDIAEKTAGVVVTDVRGSCPQNMVMLAIAGETAEVMECLRKIQDGKDASHDCR</sequence>
<protein>
    <submittedName>
        <fullName evidence="4">BMC domain protein</fullName>
    </submittedName>
</protein>
<dbReference type="EMBL" id="JABAGR010000003">
    <property type="protein sequence ID" value="NMF25723.1"/>
    <property type="molecule type" value="Genomic_DNA"/>
</dbReference>
<dbReference type="SUPFAM" id="SSF143414">
    <property type="entry name" value="CcmK-like"/>
    <property type="match status" value="1"/>
</dbReference>
<dbReference type="InterPro" id="IPR037233">
    <property type="entry name" value="CcmK-like_sf"/>
</dbReference>
<keyword evidence="7" id="KW-1185">Reference proteome</keyword>
<dbReference type="RefSeq" id="WP_090847175.1">
    <property type="nucleotide sequence ID" value="NZ_CAXVJI010000001.1"/>
</dbReference>
<evidence type="ECO:0000313" key="9">
    <source>
        <dbReference type="Proteomes" id="UP000565613"/>
    </source>
</evidence>
<evidence type="ECO:0000259" key="3">
    <source>
        <dbReference type="SMART" id="SM00877"/>
    </source>
</evidence>
<proteinExistence type="predicted"/>
<reference evidence="4 9" key="3">
    <citation type="submission" date="2020-04" db="EMBL/GenBank/DDBJ databases">
        <authorList>
            <person name="Hitch T.C.A."/>
            <person name="Wylensek D."/>
            <person name="Clavel T."/>
        </authorList>
    </citation>
    <scope>NUCLEOTIDE SEQUENCE [LARGE SCALE GENOMIC DNA]</scope>
    <source>
        <strain evidence="4 9">105184</strain>
    </source>
</reference>
<evidence type="ECO:0000256" key="2">
    <source>
        <dbReference type="ARBA" id="ARBA00024446"/>
    </source>
</evidence>
<evidence type="ECO:0000256" key="1">
    <source>
        <dbReference type="ARBA" id="ARBA00024322"/>
    </source>
</evidence>
<dbReference type="SMART" id="SM00877">
    <property type="entry name" value="BMC"/>
    <property type="match status" value="1"/>
</dbReference>
<organism evidence="6 8">
    <name type="scientific">Parafannyhessea umbonata</name>
    <dbReference type="NCBI Taxonomy" id="604330"/>
    <lineage>
        <taxon>Bacteria</taxon>
        <taxon>Bacillati</taxon>
        <taxon>Actinomycetota</taxon>
        <taxon>Coriobacteriia</taxon>
        <taxon>Coriobacteriales</taxon>
        <taxon>Atopobiaceae</taxon>
        <taxon>Parafannyhessea</taxon>
    </lineage>
</organism>
<dbReference type="EMBL" id="LT629759">
    <property type="protein sequence ID" value="SDR65051.1"/>
    <property type="molecule type" value="Genomic_DNA"/>
</dbReference>
<name>A0A1H1KRS0_9ACTN</name>
<dbReference type="STRING" id="604330.SAMN04489857_0176"/>
<keyword evidence="2" id="KW-1283">Bacterial microcompartment</keyword>
<dbReference type="Proteomes" id="UP000198528">
    <property type="component" value="Unassembled WGS sequence"/>
</dbReference>
<evidence type="ECO:0000313" key="4">
    <source>
        <dbReference type="EMBL" id="NMF25723.1"/>
    </source>
</evidence>
<reference evidence="6" key="2">
    <citation type="submission" date="2016-10" db="EMBL/GenBank/DDBJ databases">
        <authorList>
            <person name="de Groot N.N."/>
        </authorList>
    </citation>
    <scope>NUCLEOTIDE SEQUENCE [LARGE SCALE GENOMIC DNA]</scope>
    <source>
        <strain evidence="5">DSM 22619</strain>
        <strain evidence="6">DSM 22620</strain>
    </source>
</reference>
<dbReference type="AlphaFoldDB" id="A0A1H1KRS0"/>
<comment type="subcellular location">
    <subcellularLocation>
        <location evidence="1">Bacterial microcompartment</location>
    </subcellularLocation>
</comment>
<feature type="domain" description="Bacterial microcompartment" evidence="3">
    <location>
        <begin position="33"/>
        <end position="97"/>
    </location>
</feature>
<dbReference type="GeneID" id="78499556"/>
<accession>A0A1H1KRS0</accession>
<dbReference type="Proteomes" id="UP000199480">
    <property type="component" value="Chromosome I"/>
</dbReference>
<evidence type="ECO:0000313" key="6">
    <source>
        <dbReference type="EMBL" id="SDR65051.1"/>
    </source>
</evidence>
<reference evidence="7 8" key="1">
    <citation type="submission" date="2016-10" db="EMBL/GenBank/DDBJ databases">
        <authorList>
            <person name="Varghese N."/>
            <person name="Submissions S."/>
        </authorList>
    </citation>
    <scope>NUCLEOTIDE SEQUENCE [LARGE SCALE GENOMIC DNA]</scope>
    <source>
        <strain evidence="7">DSM 22619</strain>
        <strain evidence="8">DSM 22620</strain>
    </source>
</reference>
<dbReference type="EMBL" id="FMZL01000018">
    <property type="protein sequence ID" value="SDC50923.1"/>
    <property type="molecule type" value="Genomic_DNA"/>
</dbReference>
<gene>
    <name evidence="4" type="ORF">HF885_04595</name>
    <name evidence="5" type="ORF">SAMN04487824_11840</name>
    <name evidence="6" type="ORF">SAMN04489857_0176</name>
</gene>
<evidence type="ECO:0000313" key="8">
    <source>
        <dbReference type="Proteomes" id="UP000199480"/>
    </source>
</evidence>
<dbReference type="GO" id="GO:0031469">
    <property type="term" value="C:bacterial microcompartment"/>
    <property type="evidence" value="ECO:0007669"/>
    <property type="project" value="UniProtKB-SubCell"/>
</dbReference>
<dbReference type="InterPro" id="IPR000249">
    <property type="entry name" value="BMC_dom"/>
</dbReference>
<dbReference type="Gene3D" id="3.30.70.1710">
    <property type="match status" value="1"/>
</dbReference>